<dbReference type="AlphaFoldDB" id="A0ABC8JCS4"/>
<comment type="caution">
    <text evidence="1">The sequence shown here is derived from an EMBL/GenBank/DDBJ whole genome shotgun (WGS) entry which is preliminary data.</text>
</comment>
<keyword evidence="2" id="KW-1185">Reference proteome</keyword>
<name>A0ABC8JCS4_ERUVS</name>
<dbReference type="Proteomes" id="UP001642260">
    <property type="component" value="Unassembled WGS sequence"/>
</dbReference>
<evidence type="ECO:0000313" key="1">
    <source>
        <dbReference type="EMBL" id="CAH8313136.1"/>
    </source>
</evidence>
<protein>
    <submittedName>
        <fullName evidence="1">Uncharacterized protein</fullName>
    </submittedName>
</protein>
<dbReference type="EMBL" id="CAKOAT010076600">
    <property type="protein sequence ID" value="CAH8313136.1"/>
    <property type="molecule type" value="Genomic_DNA"/>
</dbReference>
<evidence type="ECO:0000313" key="2">
    <source>
        <dbReference type="Proteomes" id="UP001642260"/>
    </source>
</evidence>
<gene>
    <name evidence="1" type="ORF">ERUC_LOCUS6560</name>
</gene>
<sequence>MLSRVLLGITSPVEGVIANEGVGADHCVPVLQALLDAIGQTRRFIVKVSEHNLTEKIHAIIVTKILPPATATSDDALNTGGDDSGPS</sequence>
<organism evidence="1 2">
    <name type="scientific">Eruca vesicaria subsp. sativa</name>
    <name type="common">Garden rocket</name>
    <name type="synonym">Eruca sativa</name>
    <dbReference type="NCBI Taxonomy" id="29727"/>
    <lineage>
        <taxon>Eukaryota</taxon>
        <taxon>Viridiplantae</taxon>
        <taxon>Streptophyta</taxon>
        <taxon>Embryophyta</taxon>
        <taxon>Tracheophyta</taxon>
        <taxon>Spermatophyta</taxon>
        <taxon>Magnoliopsida</taxon>
        <taxon>eudicotyledons</taxon>
        <taxon>Gunneridae</taxon>
        <taxon>Pentapetalae</taxon>
        <taxon>rosids</taxon>
        <taxon>malvids</taxon>
        <taxon>Brassicales</taxon>
        <taxon>Brassicaceae</taxon>
        <taxon>Brassiceae</taxon>
        <taxon>Eruca</taxon>
    </lineage>
</organism>
<proteinExistence type="predicted"/>
<reference evidence="1 2" key="1">
    <citation type="submission" date="2022-03" db="EMBL/GenBank/DDBJ databases">
        <authorList>
            <person name="Macdonald S."/>
            <person name="Ahmed S."/>
            <person name="Newling K."/>
        </authorList>
    </citation>
    <scope>NUCLEOTIDE SEQUENCE [LARGE SCALE GENOMIC DNA]</scope>
</reference>
<accession>A0ABC8JCS4</accession>